<evidence type="ECO:0000313" key="1">
    <source>
        <dbReference type="EMBL" id="EIM57293.1"/>
    </source>
</evidence>
<keyword evidence="2" id="KW-1185">Reference proteome</keyword>
<dbReference type="SUPFAM" id="SSF103642">
    <property type="entry name" value="Sec-C motif"/>
    <property type="match status" value="1"/>
</dbReference>
<dbReference type="PANTHER" id="PTHR33747:SF1">
    <property type="entry name" value="ADENYLATE CYCLASE-ASSOCIATED CAP C-TERMINAL DOMAIN-CONTAINING PROTEIN"/>
    <property type="match status" value="1"/>
</dbReference>
<dbReference type="Gene3D" id="3.10.450.50">
    <property type="match status" value="1"/>
</dbReference>
<dbReference type="HOGENOM" id="CLU_607992_0_0_9"/>
<protein>
    <recommendedName>
        <fullName evidence="3">SEC-C motif-containing protein</fullName>
    </recommendedName>
</protein>
<reference evidence="1 2" key="2">
    <citation type="submission" date="2012-02" db="EMBL/GenBank/DDBJ databases">
        <title>Improved High-Quality Draft sequence of Eubacterium cellulosolvens 6.</title>
        <authorList>
            <consortium name="US DOE Joint Genome Institute"/>
            <person name="Lucas S."/>
            <person name="Han J."/>
            <person name="Lapidus A."/>
            <person name="Cheng J.-F."/>
            <person name="Goodwin L."/>
            <person name="Pitluck S."/>
            <person name="Peters L."/>
            <person name="Mikhailova N."/>
            <person name="Gu W."/>
            <person name="Detter J.C."/>
            <person name="Han C."/>
            <person name="Tapia R."/>
            <person name="Land M."/>
            <person name="Hauser L."/>
            <person name="Kyrpides N."/>
            <person name="Ivanova N."/>
            <person name="Pagani I."/>
            <person name="Johnson E."/>
            <person name="Mukhopadhyay B."/>
            <person name="Anderson I."/>
            <person name="Woyke T."/>
        </authorList>
    </citation>
    <scope>NUCLEOTIDE SEQUENCE [LARGE SCALE GENOMIC DNA]</scope>
    <source>
        <strain evidence="1 2">6</strain>
    </source>
</reference>
<dbReference type="InterPro" id="IPR004027">
    <property type="entry name" value="SEC_C_motif"/>
</dbReference>
<evidence type="ECO:0000313" key="2">
    <source>
        <dbReference type="Proteomes" id="UP000005753"/>
    </source>
</evidence>
<dbReference type="AlphaFoldDB" id="I5AU20"/>
<reference evidence="1 2" key="1">
    <citation type="submission" date="2010-08" db="EMBL/GenBank/DDBJ databases">
        <authorList>
            <consortium name="US DOE Joint Genome Institute (JGI-PGF)"/>
            <person name="Lucas S."/>
            <person name="Copeland A."/>
            <person name="Lapidus A."/>
            <person name="Cheng J.-F."/>
            <person name="Bruce D."/>
            <person name="Goodwin L."/>
            <person name="Pitluck S."/>
            <person name="Land M.L."/>
            <person name="Hauser L."/>
            <person name="Chang Y.-J."/>
            <person name="Anderson I.J."/>
            <person name="Johnson E."/>
            <person name="Mulhopadhyay B."/>
            <person name="Kyrpides N."/>
            <person name="Woyke T.J."/>
        </authorList>
    </citation>
    <scope>NUCLEOTIDE SEQUENCE [LARGE SCALE GENOMIC DNA]</scope>
    <source>
        <strain evidence="1 2">6</strain>
    </source>
</reference>
<proteinExistence type="predicted"/>
<organism evidence="1 2">
    <name type="scientific">Eubacterium cellulosolvens (strain ATCC 43171 / JCM 9499 / 6)</name>
    <name type="common">Cillobacterium cellulosolvens</name>
    <dbReference type="NCBI Taxonomy" id="633697"/>
    <lineage>
        <taxon>Bacteria</taxon>
        <taxon>Bacillati</taxon>
        <taxon>Bacillota</taxon>
        <taxon>Clostridia</taxon>
        <taxon>Eubacteriales</taxon>
        <taxon>Eubacteriaceae</taxon>
        <taxon>Eubacterium</taxon>
    </lineage>
</organism>
<sequence length="450" mass="52016">MNKEFYVAHLKQYKVADLRMYLEIICNTLLGDMDFSLALHEDELPEIIEKEFPQTKGKMDALFSKETLDLYRRLQDYCFSEENLKKVETRELLAEALADEAVSEALWLCLAARDDEADEFAEELGATADLERLRADETFRMRKSYLEMIRRYAEAAANLYGTISIAELETLIHYYHASFENPEKYQRADGAYRQTIFLSPEYLNVLTLQYTVGNAVPLVQQSLDGMVMNRCFVDAYREEINEFTVYMKELSDSGKAIGDSTLADFLETRTYPYRRLQDKAMMNLMYLPSETEFLRYANEMDMTVWETEEEEQFRKLLEAEDDLPEAEARVLMTELREKLWDHNVNAVDWEKEAAIQSALVVLEKNGIKVATSDERQKLEDALTIVTDHLRMWTYRGNTAAELRSATSMKGAGISVISEKQETITKPKKVYPNDPCPCGSGKKYKKCCGRK</sequence>
<dbReference type="eggNOG" id="COG3012">
    <property type="taxonomic scope" value="Bacteria"/>
</dbReference>
<dbReference type="STRING" id="633697.EubceDRAFT1_1498"/>
<gene>
    <name evidence="1" type="ORF">EubceDRAFT1_1498</name>
</gene>
<dbReference type="Proteomes" id="UP000005753">
    <property type="component" value="Chromosome"/>
</dbReference>
<dbReference type="PANTHER" id="PTHR33747">
    <property type="entry name" value="UPF0225 PROTEIN SCO1677"/>
    <property type="match status" value="1"/>
</dbReference>
<dbReference type="EMBL" id="CM001487">
    <property type="protein sequence ID" value="EIM57293.1"/>
    <property type="molecule type" value="Genomic_DNA"/>
</dbReference>
<dbReference type="Pfam" id="PF02810">
    <property type="entry name" value="SEC-C"/>
    <property type="match status" value="1"/>
</dbReference>
<accession>I5AU20</accession>
<evidence type="ECO:0008006" key="3">
    <source>
        <dbReference type="Google" id="ProtNLM"/>
    </source>
</evidence>
<name>I5AU20_EUBC6</name>